<evidence type="ECO:0008006" key="5">
    <source>
        <dbReference type="Google" id="ProtNLM"/>
    </source>
</evidence>
<reference evidence="4" key="1">
    <citation type="submission" date="2017-02" db="EMBL/GenBank/DDBJ databases">
        <authorList>
            <person name="Tafer H."/>
            <person name="Lopandic K."/>
        </authorList>
    </citation>
    <scope>NUCLEOTIDE SEQUENCE [LARGE SCALE GENOMIC DNA]</scope>
    <source>
        <strain evidence="4">CBS 366.77</strain>
    </source>
</reference>
<feature type="transmembrane region" description="Helical" evidence="2">
    <location>
        <begin position="542"/>
        <end position="568"/>
    </location>
</feature>
<gene>
    <name evidence="3" type="ORF">PHISCL_05826</name>
</gene>
<feature type="transmembrane region" description="Helical" evidence="2">
    <location>
        <begin position="287"/>
        <end position="310"/>
    </location>
</feature>
<keyword evidence="4" id="KW-1185">Reference proteome</keyword>
<dbReference type="OrthoDB" id="3057599at2759"/>
<feature type="transmembrane region" description="Helical" evidence="2">
    <location>
        <begin position="663"/>
        <end position="688"/>
    </location>
</feature>
<comment type="caution">
    <text evidence="3">The sequence shown here is derived from an EMBL/GenBank/DDBJ whole genome shotgun (WGS) entry which is preliminary data.</text>
</comment>
<accession>A0A3A2ZFA4</accession>
<dbReference type="AlphaFoldDB" id="A0A3A2ZFA4"/>
<dbReference type="InterPro" id="IPR021840">
    <property type="entry name" value="DUF3433"/>
</dbReference>
<keyword evidence="2" id="KW-1133">Transmembrane helix</keyword>
<feature type="transmembrane region" description="Helical" evidence="2">
    <location>
        <begin position="397"/>
        <end position="420"/>
    </location>
</feature>
<organism evidence="3 4">
    <name type="scientific">Aspergillus sclerotialis</name>
    <dbReference type="NCBI Taxonomy" id="2070753"/>
    <lineage>
        <taxon>Eukaryota</taxon>
        <taxon>Fungi</taxon>
        <taxon>Dikarya</taxon>
        <taxon>Ascomycota</taxon>
        <taxon>Pezizomycotina</taxon>
        <taxon>Eurotiomycetes</taxon>
        <taxon>Eurotiomycetidae</taxon>
        <taxon>Eurotiales</taxon>
        <taxon>Aspergillaceae</taxon>
        <taxon>Aspergillus</taxon>
        <taxon>Aspergillus subgen. Polypaecilum</taxon>
    </lineage>
</organism>
<feature type="compositionally biased region" description="Polar residues" evidence="1">
    <location>
        <begin position="41"/>
        <end position="53"/>
    </location>
</feature>
<dbReference type="STRING" id="2070753.A0A3A2ZFA4"/>
<feature type="transmembrane region" description="Helical" evidence="2">
    <location>
        <begin position="588"/>
        <end position="611"/>
    </location>
</feature>
<feature type="transmembrane region" description="Helical" evidence="2">
    <location>
        <begin position="353"/>
        <end position="377"/>
    </location>
</feature>
<feature type="transmembrane region" description="Helical" evidence="2">
    <location>
        <begin position="700"/>
        <end position="722"/>
    </location>
</feature>
<dbReference type="Pfam" id="PF11915">
    <property type="entry name" value="DUF3433"/>
    <property type="match status" value="2"/>
</dbReference>
<protein>
    <recommendedName>
        <fullName evidence="5">Phosphoribosylaminoimidazole-succinocarboxamide synthase</fullName>
    </recommendedName>
</protein>
<feature type="region of interest" description="Disordered" evidence="1">
    <location>
        <begin position="195"/>
        <end position="219"/>
    </location>
</feature>
<feature type="compositionally biased region" description="Polar residues" evidence="1">
    <location>
        <begin position="13"/>
        <end position="31"/>
    </location>
</feature>
<dbReference type="PANTHER" id="PTHR37544:SF1">
    <property type="entry name" value="PHOSPHORIBOSYLAMINOIMIDAZOLE-SUCCINOCARBOXAMIDE SYNTHASE"/>
    <property type="match status" value="1"/>
</dbReference>
<keyword evidence="2" id="KW-0472">Membrane</keyword>
<feature type="compositionally biased region" description="Basic and acidic residues" evidence="1">
    <location>
        <begin position="83"/>
        <end position="97"/>
    </location>
</feature>
<dbReference type="PANTHER" id="PTHR37544">
    <property type="entry name" value="SPRAY-RELATED"/>
    <property type="match status" value="1"/>
</dbReference>
<dbReference type="Proteomes" id="UP000266188">
    <property type="component" value="Unassembled WGS sequence"/>
</dbReference>
<evidence type="ECO:0000256" key="2">
    <source>
        <dbReference type="SAM" id="Phobius"/>
    </source>
</evidence>
<evidence type="ECO:0000313" key="4">
    <source>
        <dbReference type="Proteomes" id="UP000266188"/>
    </source>
</evidence>
<feature type="transmembrane region" description="Helical" evidence="2">
    <location>
        <begin position="244"/>
        <end position="267"/>
    </location>
</feature>
<evidence type="ECO:0000256" key="1">
    <source>
        <dbReference type="SAM" id="MobiDB-lite"/>
    </source>
</evidence>
<keyword evidence="2" id="KW-0812">Transmembrane</keyword>
<evidence type="ECO:0000313" key="3">
    <source>
        <dbReference type="EMBL" id="RJE21842.1"/>
    </source>
</evidence>
<proteinExistence type="predicted"/>
<dbReference type="EMBL" id="MVGC01000202">
    <property type="protein sequence ID" value="RJE21842.1"/>
    <property type="molecule type" value="Genomic_DNA"/>
</dbReference>
<sequence>MNSFGSGTPGLRTVSSSRPQVLQTESRQSVAVSEDYYSLSERASSPGSASNATLRRYATPDSHRTRRTPSPIKSRTYLATERSLPEREQLLSQHKDNGGIPSAAASSVHFGEDRVIQMSPRSDTSNRRIPSEYTTPAPTPGVDDSPYIQFAINQLTGDGESPTLGRQNSVVSQDYPTDRLIWDEGLGCFIRSSASSPATPVQQPPPERPPQPSVDPESFIPVDSPDESLLYPPLDFVPVVLRPWALLAMVLCCLLMIAGIVFCNVWSQRHEGLWNWDRESGPRYFVFQFMPQILAAIIIIWTFVIQAAVYRTVPFSIMASERQLDHVMHKLPIVPQNFAFPDLSHFRYGEPAIGFALCVIWLSNVMTMPLLSCLFQAKWYMVDDVGLWRWTSVQAVGWTLVAIYGLLTIGVIIIMVRYAWSWSGLMWDPTSLADLISIIQRSNILRDFEFSEMFADVGRYLTPRKLRLGYWKLSNRLDLFYGIGEANTPVGNPSLHQPKSTVQPQGLSMVSFDLERRSSFGEDVFEQLLYSRSARYRWTPWFLRRTVVIAWTITIFGLFIAFLLVSFIQDAIKEGFPPRLPTMPTTGAFSSSNFLYSFIPCLIGTALFLLWQPVDVYFRAVQPFATLSSPTGATPEKSLLLSYQSNLPFEVSARAFLNGHYKVAWISLMSVISIAIPILSGGIFMALFVPSHNEIRIATLMPAFYALIAFCALYTVSFLCIWPGRSRYLSHSINTLSDITSFLYQSPLLSDKILREPRSKTDLITRLVIAPPGERDYPLYGFGIYIGRDGREHLGIDRFLRPGRPDMLITTG</sequence>
<feature type="compositionally biased region" description="Pro residues" evidence="1">
    <location>
        <begin position="202"/>
        <end position="213"/>
    </location>
</feature>
<name>A0A3A2ZFA4_9EURO</name>
<feature type="region of interest" description="Disordered" evidence="1">
    <location>
        <begin position="1"/>
        <end position="144"/>
    </location>
</feature>